<dbReference type="Gene3D" id="1.20.1260.10">
    <property type="match status" value="1"/>
</dbReference>
<dbReference type="AlphaFoldDB" id="A0A3G6TGK4"/>
<accession>A0A3G6TGK4</accession>
<proteinExistence type="predicted"/>
<name>A0A3G6TGK4_9FLAO</name>
<keyword evidence="1" id="KW-0472">Membrane</keyword>
<feature type="transmembrane region" description="Helical" evidence="1">
    <location>
        <begin position="52"/>
        <end position="70"/>
    </location>
</feature>
<evidence type="ECO:0000313" key="4">
    <source>
        <dbReference type="Proteomes" id="UP000271193"/>
    </source>
</evidence>
<evidence type="ECO:0000259" key="2">
    <source>
        <dbReference type="Pfam" id="PF03713"/>
    </source>
</evidence>
<feature type="transmembrane region" description="Helical" evidence="1">
    <location>
        <begin position="21"/>
        <end position="40"/>
    </location>
</feature>
<keyword evidence="1" id="KW-1133">Transmembrane helix</keyword>
<feature type="transmembrane region" description="Helical" evidence="1">
    <location>
        <begin position="82"/>
        <end position="99"/>
    </location>
</feature>
<dbReference type="InterPro" id="IPR005183">
    <property type="entry name" value="DUF305_CopM-like"/>
</dbReference>
<dbReference type="RefSeq" id="WP_123872018.1">
    <property type="nucleotide sequence ID" value="NZ_CP033932.1"/>
</dbReference>
<dbReference type="InterPro" id="IPR012347">
    <property type="entry name" value="Ferritin-like"/>
</dbReference>
<dbReference type="KEGG" id="cben:EG339_21805"/>
<keyword evidence="4" id="KW-1185">Reference proteome</keyword>
<dbReference type="GeneID" id="99067438"/>
<protein>
    <submittedName>
        <fullName evidence="3">DUF305 domain-containing protein</fullName>
    </submittedName>
</protein>
<sequence>MEDMQHKHKMQDSKHSMYGRFVLMAVVMFIAMYCLMFAMIDRLENFIPNINNVYMTSLMVPVMLLIELWIMKKMYTHSGFNWIIVIIAITVGVLSWLGIRQQVSVGDEQFVKGMIPHHAAALLMSEKANLTDPELIKLQKNILKTQAQEIELMKRKLKELEKNK</sequence>
<gene>
    <name evidence="3" type="ORF">EG339_21805</name>
</gene>
<keyword evidence="1" id="KW-0812">Transmembrane</keyword>
<organism evidence="3 4">
    <name type="scientific">Chryseobacterium bernardetii</name>
    <dbReference type="NCBI Taxonomy" id="1241978"/>
    <lineage>
        <taxon>Bacteria</taxon>
        <taxon>Pseudomonadati</taxon>
        <taxon>Bacteroidota</taxon>
        <taxon>Flavobacteriia</taxon>
        <taxon>Flavobacteriales</taxon>
        <taxon>Weeksellaceae</taxon>
        <taxon>Chryseobacterium group</taxon>
        <taxon>Chryseobacterium</taxon>
    </lineage>
</organism>
<feature type="domain" description="DUF305" evidence="2">
    <location>
        <begin position="106"/>
        <end position="155"/>
    </location>
</feature>
<reference evidence="4" key="1">
    <citation type="submission" date="2018-11" db="EMBL/GenBank/DDBJ databases">
        <title>Proposal to divide the Flavobacteriaceae and reorganize its genera based on Amino Acid Identity values calculated from whole genome sequences.</title>
        <authorList>
            <person name="Nicholson A.C."/>
            <person name="Gulvik C.A."/>
            <person name="Whitney A.M."/>
            <person name="Humrighouse B.W."/>
            <person name="Bell M."/>
            <person name="Holmes B."/>
            <person name="Steigerwalt A.G."/>
            <person name="Villarma A."/>
            <person name="Sheth M."/>
            <person name="Batra D."/>
            <person name="Pryor J."/>
            <person name="Bernardet J.-F."/>
            <person name="Hugo C."/>
            <person name="Kampfer P."/>
            <person name="Newman J."/>
            <person name="McQuiston J.R."/>
        </authorList>
    </citation>
    <scope>NUCLEOTIDE SEQUENCE [LARGE SCALE GENOMIC DNA]</scope>
    <source>
        <strain evidence="4">G0229</strain>
    </source>
</reference>
<dbReference type="Pfam" id="PF03713">
    <property type="entry name" value="DUF305"/>
    <property type="match status" value="1"/>
</dbReference>
<dbReference type="EMBL" id="CP033932">
    <property type="protein sequence ID" value="AZB27033.1"/>
    <property type="molecule type" value="Genomic_DNA"/>
</dbReference>
<evidence type="ECO:0000256" key="1">
    <source>
        <dbReference type="SAM" id="Phobius"/>
    </source>
</evidence>
<evidence type="ECO:0000313" key="3">
    <source>
        <dbReference type="EMBL" id="AZB27033.1"/>
    </source>
</evidence>
<dbReference type="Proteomes" id="UP000271193">
    <property type="component" value="Chromosome"/>
</dbReference>